<keyword evidence="2" id="KW-0812">Transmembrane</keyword>
<proteinExistence type="predicted"/>
<comment type="subcellular location">
    <subcellularLocation>
        <location evidence="1">Membrane</location>
    </subcellularLocation>
</comment>
<organism evidence="5 6">
    <name type="scientific">Pristionchus pacificus</name>
    <name type="common">Parasitic nematode worm</name>
    <dbReference type="NCBI Taxonomy" id="54126"/>
    <lineage>
        <taxon>Eukaryota</taxon>
        <taxon>Metazoa</taxon>
        <taxon>Ecdysozoa</taxon>
        <taxon>Nematoda</taxon>
        <taxon>Chromadorea</taxon>
        <taxon>Rhabditida</taxon>
        <taxon>Rhabditina</taxon>
        <taxon>Diplogasteromorpha</taxon>
        <taxon>Diplogasteroidea</taxon>
        <taxon>Neodiplogasteridae</taxon>
        <taxon>Pristionchus</taxon>
    </lineage>
</organism>
<reference evidence="5" key="2">
    <citation type="submission" date="2022-06" db="UniProtKB">
        <authorList>
            <consortium name="EnsemblMetazoa"/>
        </authorList>
    </citation>
    <scope>IDENTIFICATION</scope>
    <source>
        <strain evidence="5">PS312</strain>
    </source>
</reference>
<name>A0A2A6C1V8_PRIPA</name>
<dbReference type="PROSITE" id="PS50262">
    <property type="entry name" value="G_PROTEIN_RECEP_F1_2"/>
    <property type="match status" value="1"/>
</dbReference>
<dbReference type="AlphaFoldDB" id="A0A2A6C1V8"/>
<dbReference type="EnsemblMetazoa" id="PPA26868.1">
    <property type="protein sequence ID" value="PPA26868.1"/>
    <property type="gene ID" value="WBGene00116422"/>
</dbReference>
<dbReference type="PANTHER" id="PTHR22943">
    <property type="entry name" value="7-TRANSMEMBRANE DOMAIN RECEPTOR C.ELEGANS"/>
    <property type="match status" value="1"/>
</dbReference>
<dbReference type="Gene3D" id="1.20.1070.10">
    <property type="entry name" value="Rhodopsin 7-helix transmembrane proteins"/>
    <property type="match status" value="1"/>
</dbReference>
<keyword evidence="6" id="KW-1185">Reference proteome</keyword>
<sequence>MIPLLIHQTFTYGTFVLSLITNAIFIWISTTTISDSIGRYRYLMIGFAVMDVLVSITHLILMPGIQLTSVGYIFFGYHLVDKPPIIGTWAGVLFVVFFYQTFIILAFHYIYRYAVVCEPRWRNIFTKHTTFWWSFISTVVQLLYTFGYYEVVQIGFMPSEYKAAHYHTVLVTNTGIDISKFDFGYLAIIFRKLNPSGGETWQMDAIVAIFGALSFFGLTAVVIVICSLLILRQLRISKSTLISTQMRKTQQALLKALIVQTVIPSIFSYIPLGMIFLVPFLGFNMTGMYGDLMIMSCAVFPAIDPIIMLYFVRSYRTRIAYIWRVLTNPNLTHVQQLNGSSTMSASPISESRRTN</sequence>
<dbReference type="InterPro" id="IPR017452">
    <property type="entry name" value="GPCR_Rhodpsn_7TM"/>
</dbReference>
<dbReference type="OrthoDB" id="5780350at2759"/>
<evidence type="ECO:0000256" key="4">
    <source>
        <dbReference type="ARBA" id="ARBA00023136"/>
    </source>
</evidence>
<dbReference type="Pfam" id="PF10326">
    <property type="entry name" value="7TM_GPCR_Str"/>
    <property type="match status" value="1"/>
</dbReference>
<evidence type="ECO:0000256" key="1">
    <source>
        <dbReference type="ARBA" id="ARBA00004370"/>
    </source>
</evidence>
<dbReference type="Proteomes" id="UP000005239">
    <property type="component" value="Unassembled WGS sequence"/>
</dbReference>
<evidence type="ECO:0000313" key="6">
    <source>
        <dbReference type="Proteomes" id="UP000005239"/>
    </source>
</evidence>
<evidence type="ECO:0000313" key="5">
    <source>
        <dbReference type="EnsemblMetazoa" id="PPA26868.1"/>
    </source>
</evidence>
<dbReference type="GO" id="GO:0016020">
    <property type="term" value="C:membrane"/>
    <property type="evidence" value="ECO:0007669"/>
    <property type="project" value="UniProtKB-SubCell"/>
</dbReference>
<dbReference type="InterPro" id="IPR019428">
    <property type="entry name" value="7TM_GPCR_serpentine_rcpt_Str"/>
</dbReference>
<evidence type="ECO:0000256" key="2">
    <source>
        <dbReference type="ARBA" id="ARBA00022692"/>
    </source>
</evidence>
<accession>A0A2A6C1V8</accession>
<evidence type="ECO:0000256" key="3">
    <source>
        <dbReference type="ARBA" id="ARBA00022989"/>
    </source>
</evidence>
<dbReference type="PANTHER" id="PTHR22943:SF248">
    <property type="entry name" value="SEVEN TM RECEPTOR"/>
    <property type="match status" value="1"/>
</dbReference>
<keyword evidence="4" id="KW-0472">Membrane</keyword>
<gene>
    <name evidence="5" type="primary">WBGene00116422</name>
</gene>
<protein>
    <submittedName>
        <fullName evidence="5">G protein-coupled receptor</fullName>
    </submittedName>
</protein>
<dbReference type="SUPFAM" id="SSF81321">
    <property type="entry name" value="Family A G protein-coupled receptor-like"/>
    <property type="match status" value="1"/>
</dbReference>
<accession>A0A8R1UKK3</accession>
<reference evidence="6" key="1">
    <citation type="journal article" date="2008" name="Nat. Genet.">
        <title>The Pristionchus pacificus genome provides a unique perspective on nematode lifestyle and parasitism.</title>
        <authorList>
            <person name="Dieterich C."/>
            <person name="Clifton S.W."/>
            <person name="Schuster L.N."/>
            <person name="Chinwalla A."/>
            <person name="Delehaunty K."/>
            <person name="Dinkelacker I."/>
            <person name="Fulton L."/>
            <person name="Fulton R."/>
            <person name="Godfrey J."/>
            <person name="Minx P."/>
            <person name="Mitreva M."/>
            <person name="Roeseler W."/>
            <person name="Tian H."/>
            <person name="Witte H."/>
            <person name="Yang S.P."/>
            <person name="Wilson R.K."/>
            <person name="Sommer R.J."/>
        </authorList>
    </citation>
    <scope>NUCLEOTIDE SEQUENCE [LARGE SCALE GENOMIC DNA]</scope>
    <source>
        <strain evidence="6">PS312</strain>
    </source>
</reference>
<keyword evidence="3" id="KW-1133">Transmembrane helix</keyword>